<dbReference type="Gene3D" id="3.30.460.10">
    <property type="entry name" value="Beta Polymerase, domain 2"/>
    <property type="match status" value="1"/>
</dbReference>
<dbReference type="Gene3D" id="1.10.1410.10">
    <property type="match status" value="1"/>
</dbReference>
<evidence type="ECO:0000256" key="1">
    <source>
        <dbReference type="SAM" id="MobiDB-lite"/>
    </source>
</evidence>
<evidence type="ECO:0000313" key="5">
    <source>
        <dbReference type="Proteomes" id="UP001634393"/>
    </source>
</evidence>
<protein>
    <submittedName>
        <fullName evidence="4">Uncharacterized protein</fullName>
    </submittedName>
</protein>
<dbReference type="Pfam" id="PF22600">
    <property type="entry name" value="MTPAP-like_central"/>
    <property type="match status" value="1"/>
</dbReference>
<evidence type="ECO:0000259" key="2">
    <source>
        <dbReference type="Pfam" id="PF22600"/>
    </source>
</evidence>
<dbReference type="PANTHER" id="PTHR45979">
    <property type="entry name" value="PAP/OAS1 SUBSTRATE-BINDING DOMAIN SUPERFAMILY"/>
    <property type="match status" value="1"/>
</dbReference>
<dbReference type="PANTHER" id="PTHR45979:SF28">
    <property type="entry name" value="POLY(A) RNA POLYMERASE CID14-LIKE"/>
    <property type="match status" value="1"/>
</dbReference>
<evidence type="ECO:0000259" key="3">
    <source>
        <dbReference type="Pfam" id="PF26180"/>
    </source>
</evidence>
<organism evidence="4 5">
    <name type="scientific">Penstemon smallii</name>
    <dbReference type="NCBI Taxonomy" id="265156"/>
    <lineage>
        <taxon>Eukaryota</taxon>
        <taxon>Viridiplantae</taxon>
        <taxon>Streptophyta</taxon>
        <taxon>Embryophyta</taxon>
        <taxon>Tracheophyta</taxon>
        <taxon>Spermatophyta</taxon>
        <taxon>Magnoliopsida</taxon>
        <taxon>eudicotyledons</taxon>
        <taxon>Gunneridae</taxon>
        <taxon>Pentapetalae</taxon>
        <taxon>asterids</taxon>
        <taxon>lamiids</taxon>
        <taxon>Lamiales</taxon>
        <taxon>Plantaginaceae</taxon>
        <taxon>Cheloneae</taxon>
        <taxon>Penstemon</taxon>
    </lineage>
</organism>
<dbReference type="CDD" id="cd05402">
    <property type="entry name" value="NT_PAP_TUTase"/>
    <property type="match status" value="1"/>
</dbReference>
<dbReference type="InterPro" id="IPR058921">
    <property type="entry name" value="PAP/OAS1-rel"/>
</dbReference>
<proteinExistence type="predicted"/>
<reference evidence="4 5" key="1">
    <citation type="submission" date="2024-12" db="EMBL/GenBank/DDBJ databases">
        <title>The unique morphological basis and parallel evolutionary history of personate flowers in Penstemon.</title>
        <authorList>
            <person name="Depatie T.H."/>
            <person name="Wessinger C.A."/>
        </authorList>
    </citation>
    <scope>NUCLEOTIDE SEQUENCE [LARGE SCALE GENOMIC DNA]</scope>
    <source>
        <strain evidence="4">WTNN_2</strain>
        <tissue evidence="4">Leaf</tissue>
    </source>
</reference>
<keyword evidence="5" id="KW-1185">Reference proteome</keyword>
<dbReference type="InterPro" id="IPR058920">
    <property type="entry name" value="PAP-OAS1-bd-rel"/>
</dbReference>
<dbReference type="SUPFAM" id="SSF81301">
    <property type="entry name" value="Nucleotidyltransferase"/>
    <property type="match status" value="1"/>
</dbReference>
<comment type="caution">
    <text evidence="4">The sequence shown here is derived from an EMBL/GenBank/DDBJ whole genome shotgun (WGS) entry which is preliminary data.</text>
</comment>
<dbReference type="InterPro" id="IPR054708">
    <property type="entry name" value="MTPAP-like_central"/>
</dbReference>
<evidence type="ECO:0000313" key="4">
    <source>
        <dbReference type="EMBL" id="KAL3850536.1"/>
    </source>
</evidence>
<dbReference type="AlphaFoldDB" id="A0ABD3ULZ1"/>
<dbReference type="EMBL" id="JBJXBP010000001">
    <property type="protein sequence ID" value="KAL3850536.1"/>
    <property type="molecule type" value="Genomic_DNA"/>
</dbReference>
<gene>
    <name evidence="4" type="ORF">ACJIZ3_012418</name>
</gene>
<dbReference type="SUPFAM" id="SSF81631">
    <property type="entry name" value="PAP/OAS1 substrate-binding domain"/>
    <property type="match status" value="1"/>
</dbReference>
<name>A0ABD3ULZ1_9LAMI</name>
<dbReference type="Pfam" id="PF26180">
    <property type="entry name" value="PAP-OAS1"/>
    <property type="match status" value="1"/>
</dbReference>
<dbReference type="InterPro" id="IPR043519">
    <property type="entry name" value="NT_sf"/>
</dbReference>
<feature type="region of interest" description="Disordered" evidence="1">
    <location>
        <begin position="729"/>
        <end position="748"/>
    </location>
</feature>
<feature type="domain" description="Poly(A) RNA polymerase mitochondrial-like central palm" evidence="2">
    <location>
        <begin position="45"/>
        <end position="165"/>
    </location>
</feature>
<feature type="domain" description="PAP/OAS1 substrate-binding-related" evidence="3">
    <location>
        <begin position="177"/>
        <end position="369"/>
    </location>
</feature>
<sequence length="836" mass="93150">MGEVGVVNLDGIVLERFGWKCSPPPPPDPMSFSEECLSAAEEAAEEVVNCVRPTLDTQETRRDVIDYIQRLIKSHLGCEVFPYGSVPLKTYLPDGDIDLTALKGPYAEESLAHDVLAVLQAEEQNENAEYQVKDTQFIDAEVKLVKCLVRDIVIDISFNQLGGLSTLCFLEQVDRIVGRNHLFKRSIILVKSWCYFESRILGAHHGLISTYALETLVLYIFHMFHSSLSGPLAVLYRFLKYYSQFDWENYCISLKGPVCRSSLPDIVVKLPESGWNDLMLSEEYLENCMEMFSLPLRGLEEKPKSFQAKHLNIIDPLKENNNLGRSVHRGNFYRIRSAFKYGTRKLCQVLSRPKDKVAEEISDFFANTLARHGLQHRSSIQHLALESGDEEDLAASLASPVELFSEDDLYLKSSVSDSEYDCSGVEEKFTSMLKNELDIYSMKEVSSERACEACYSAEGVAVSGHCIPTSNSSLRNGTSSYTSSSNYSASVSGNQCQKPEYLSSKSSAENGNLEIGKFAFNSWLENREKFGGMNSSYHWCMDNSQAVCVTGSGSSTPSIGESEHFNPLADLTGDYDSHIRSLLYGQFCHGFPLSAYEVYNPPSLPPRIQYKKPWDIVRESMPLKQNQFSLMNSRIVSMEQSVYPAPADFTLPATAFRSEWRPKARGTGTYFPNMIGFYRDRHSQGRGRNKALGNRNQYHRYGRGHMDGFHPASDETNSFVTREVLPPEGRRYQGRGRSDIQGQSPQSVGDTHCKIEFGSVGNLAQELITAHASVGQIEFGSVGNLAKEVISGRASVRGSVPGATLETQGTTAVMKQDRAGVASTHVKIAEEFPPLG</sequence>
<accession>A0ABD3ULZ1</accession>
<dbReference type="Proteomes" id="UP001634393">
    <property type="component" value="Unassembled WGS sequence"/>
</dbReference>